<proteinExistence type="predicted"/>
<dbReference type="PANTHER" id="PTHR33886">
    <property type="entry name" value="UNSATURATED RHAMNOGALACTURONAN HYDROLASE (EUROFUNG)"/>
    <property type="match status" value="1"/>
</dbReference>
<feature type="chain" id="PRO_5012688268" evidence="2">
    <location>
        <begin position="20"/>
        <end position="387"/>
    </location>
</feature>
<feature type="signal peptide" evidence="2">
    <location>
        <begin position="1"/>
        <end position="19"/>
    </location>
</feature>
<dbReference type="OrthoDB" id="9807186at2"/>
<dbReference type="SUPFAM" id="SSF48208">
    <property type="entry name" value="Six-hairpin glycosidases"/>
    <property type="match status" value="1"/>
</dbReference>
<keyword evidence="4" id="KW-1185">Reference proteome</keyword>
<keyword evidence="2" id="KW-0732">Signal</keyword>
<dbReference type="InterPro" id="IPR012341">
    <property type="entry name" value="6hp_glycosidase-like_sf"/>
</dbReference>
<dbReference type="AlphaFoldDB" id="A0A1X7IIU1"/>
<protein>
    <submittedName>
        <fullName evidence="3">Unsaturated rhamnogalacturonyl hydrolase</fullName>
    </submittedName>
</protein>
<sequence>MKNILLAFLLIAFNNVLKAQSINIGAELSDDIITRYQPTINTMTGKGWDHSNSIILHGIEKIYLKDKDARYLEYIKKFVDEFVDENGVITDLKPELDRIQPGVLCLFLYEETGELKYKYAATQLKNYVLNSSLFKTTPEGGFWHKNNDHYNGVMTIDGAYMLSPFLIKYGTLFHDSLSIETAINQTLLIASKTFNIETNLPYHGWDSNKNKEWANPITGTSTEIWSRSIGWFSMALIDILEYLPSSHKDYAKILYLYQHLSKGIKEHQHSNGMWYQLLMRNSMVDNYPETSGSGMIIYALKKGISKGFLDEGYIEIVDKGWMALKTFVKFSSDGSMIVNSFCPGMGIQKSAIDYLAVRPVSSPSTEEKQQPHGYCAVLMAASVMKTK</sequence>
<name>A0A1X7IIU1_9FLAO</name>
<evidence type="ECO:0000313" key="3">
    <source>
        <dbReference type="EMBL" id="SMG14689.1"/>
    </source>
</evidence>
<dbReference type="Gene3D" id="1.50.10.10">
    <property type="match status" value="1"/>
</dbReference>
<dbReference type="InterPro" id="IPR052043">
    <property type="entry name" value="PolySaccharide_Degr_Enz"/>
</dbReference>
<evidence type="ECO:0000256" key="2">
    <source>
        <dbReference type="SAM" id="SignalP"/>
    </source>
</evidence>
<dbReference type="PANTHER" id="PTHR33886:SF8">
    <property type="entry name" value="UNSATURATED RHAMNOGALACTURONAN HYDROLASE (EUROFUNG)"/>
    <property type="match status" value="1"/>
</dbReference>
<dbReference type="EMBL" id="FXAO01000001">
    <property type="protein sequence ID" value="SMG14689.1"/>
    <property type="molecule type" value="Genomic_DNA"/>
</dbReference>
<dbReference type="GO" id="GO:0016787">
    <property type="term" value="F:hydrolase activity"/>
    <property type="evidence" value="ECO:0007669"/>
    <property type="project" value="UniProtKB-KW"/>
</dbReference>
<evidence type="ECO:0000313" key="4">
    <source>
        <dbReference type="Proteomes" id="UP000193420"/>
    </source>
</evidence>
<dbReference type="Proteomes" id="UP000193420">
    <property type="component" value="Unassembled WGS sequence"/>
</dbReference>
<dbReference type="RefSeq" id="WP_139827141.1">
    <property type="nucleotide sequence ID" value="NZ_FXAO01000001.1"/>
</dbReference>
<reference evidence="4" key="1">
    <citation type="submission" date="2017-04" db="EMBL/GenBank/DDBJ databases">
        <authorList>
            <person name="Varghese N."/>
            <person name="Submissions S."/>
        </authorList>
    </citation>
    <scope>NUCLEOTIDE SEQUENCE [LARGE SCALE GENOMIC DNA]</scope>
    <source>
        <strain evidence="4">DSM 19835</strain>
    </source>
</reference>
<evidence type="ECO:0000256" key="1">
    <source>
        <dbReference type="ARBA" id="ARBA00022801"/>
    </source>
</evidence>
<dbReference type="GO" id="GO:0005975">
    <property type="term" value="P:carbohydrate metabolic process"/>
    <property type="evidence" value="ECO:0007669"/>
    <property type="project" value="InterPro"/>
</dbReference>
<gene>
    <name evidence="3" type="ORF">SAMN03080602_00892</name>
</gene>
<dbReference type="Pfam" id="PF07470">
    <property type="entry name" value="Glyco_hydro_88"/>
    <property type="match status" value="1"/>
</dbReference>
<keyword evidence="1 3" id="KW-0378">Hydrolase</keyword>
<dbReference type="InterPro" id="IPR010905">
    <property type="entry name" value="Glyco_hydro_88"/>
</dbReference>
<dbReference type="STRING" id="188872.SAMN03080602_00892"/>
<dbReference type="InterPro" id="IPR008928">
    <property type="entry name" value="6-hairpin_glycosidase_sf"/>
</dbReference>
<organism evidence="3 4">
    <name type="scientific">Arenibacter troitsensis</name>
    <dbReference type="NCBI Taxonomy" id="188872"/>
    <lineage>
        <taxon>Bacteria</taxon>
        <taxon>Pseudomonadati</taxon>
        <taxon>Bacteroidota</taxon>
        <taxon>Flavobacteriia</taxon>
        <taxon>Flavobacteriales</taxon>
        <taxon>Flavobacteriaceae</taxon>
        <taxon>Arenibacter</taxon>
    </lineage>
</organism>
<accession>A0A1X7IIU1</accession>